<sequence>MKLLVLLLLPAFVMSLGVHDRCLAGFATMSTILDKYIKNEELRHKCVRYFDDGLRRRCTRFDNCHNPCIMQALMCIRYQYATERMVLVGSECCTKCSN</sequence>
<dbReference type="AlphaFoldDB" id="A0A811K5U7"/>
<dbReference type="Proteomes" id="UP000614601">
    <property type="component" value="Unassembled WGS sequence"/>
</dbReference>
<feature type="chain" id="PRO_5035681503" evidence="1">
    <location>
        <begin position="16"/>
        <end position="98"/>
    </location>
</feature>
<dbReference type="Proteomes" id="UP000783686">
    <property type="component" value="Unassembled WGS sequence"/>
</dbReference>
<dbReference type="EMBL" id="CAJFCW020000002">
    <property type="protein sequence ID" value="CAG9092048.1"/>
    <property type="molecule type" value="Genomic_DNA"/>
</dbReference>
<dbReference type="EMBL" id="CAJFDH010000002">
    <property type="protein sequence ID" value="CAD5210774.1"/>
    <property type="molecule type" value="Genomic_DNA"/>
</dbReference>
<evidence type="ECO:0000256" key="1">
    <source>
        <dbReference type="SAM" id="SignalP"/>
    </source>
</evidence>
<comment type="caution">
    <text evidence="2">The sequence shown here is derived from an EMBL/GenBank/DDBJ whole genome shotgun (WGS) entry which is preliminary data.</text>
</comment>
<accession>A0A811K5U7</accession>
<feature type="signal peptide" evidence="1">
    <location>
        <begin position="1"/>
        <end position="15"/>
    </location>
</feature>
<gene>
    <name evidence="2" type="ORF">BOKJ2_LOCUS3362</name>
</gene>
<reference evidence="2" key="1">
    <citation type="submission" date="2020-09" db="EMBL/GenBank/DDBJ databases">
        <authorList>
            <person name="Kikuchi T."/>
        </authorList>
    </citation>
    <scope>NUCLEOTIDE SEQUENCE</scope>
    <source>
        <strain evidence="2">SH1</strain>
    </source>
</reference>
<keyword evidence="1" id="KW-0732">Signal</keyword>
<name>A0A811K5U7_9BILA</name>
<evidence type="ECO:0000313" key="3">
    <source>
        <dbReference type="Proteomes" id="UP000614601"/>
    </source>
</evidence>
<keyword evidence="3" id="KW-1185">Reference proteome</keyword>
<protein>
    <submittedName>
        <fullName evidence="2">Uncharacterized protein</fullName>
    </submittedName>
</protein>
<organism evidence="2 3">
    <name type="scientific">Bursaphelenchus okinawaensis</name>
    <dbReference type="NCBI Taxonomy" id="465554"/>
    <lineage>
        <taxon>Eukaryota</taxon>
        <taxon>Metazoa</taxon>
        <taxon>Ecdysozoa</taxon>
        <taxon>Nematoda</taxon>
        <taxon>Chromadorea</taxon>
        <taxon>Rhabditida</taxon>
        <taxon>Tylenchina</taxon>
        <taxon>Tylenchomorpha</taxon>
        <taxon>Aphelenchoidea</taxon>
        <taxon>Aphelenchoididae</taxon>
        <taxon>Bursaphelenchus</taxon>
    </lineage>
</organism>
<evidence type="ECO:0000313" key="2">
    <source>
        <dbReference type="EMBL" id="CAD5210774.1"/>
    </source>
</evidence>
<proteinExistence type="predicted"/>